<dbReference type="PANTHER" id="PTHR40053">
    <property type="entry name" value="SPORULATION-CONTROL PROTEIN SPO0M"/>
    <property type="match status" value="1"/>
</dbReference>
<evidence type="ECO:0000313" key="2">
    <source>
        <dbReference type="Proteomes" id="UP000593626"/>
    </source>
</evidence>
<dbReference type="Proteomes" id="UP000593626">
    <property type="component" value="Chromosome"/>
</dbReference>
<sequence>MSFFQRALAKIGVGGATVDAQLSTSRVRQGETVSGKILLTGGTVDQEMDGITIAVKTVYEKEKDDHKQKIPTVIHKVRVTDNFSLKAREEKLLDFTLQIPATVPVTYGSVRVWLETEMDIKGAIDPEDKDFIEISPLPILKELMEGLENEGFKLRKVECEAAPRWMRSNLPFVQKFEFVPVSGAFRSKFDEIELYIVHLSDDSIEGVVELDKRGNSLGGWLAEALDMDESYHRVHLTRSSTSVTNQFIDIISKV</sequence>
<dbReference type="AlphaFoldDB" id="A0A7S8CAY1"/>
<accession>A0A7S8CAY1</accession>
<gene>
    <name evidence="1" type="ORF">G8O30_06350</name>
</gene>
<evidence type="ECO:0000313" key="1">
    <source>
        <dbReference type="EMBL" id="QPC46608.1"/>
    </source>
</evidence>
<name>A0A7S8CAY1_9BACI</name>
<keyword evidence="2" id="KW-1185">Reference proteome</keyword>
<dbReference type="RefSeq" id="WP_239674137.1">
    <property type="nucleotide sequence ID" value="NZ_CP049742.1"/>
</dbReference>
<organism evidence="1 2">
    <name type="scientific">Mangrovibacillus cuniculi</name>
    <dbReference type="NCBI Taxonomy" id="2593652"/>
    <lineage>
        <taxon>Bacteria</taxon>
        <taxon>Bacillati</taxon>
        <taxon>Bacillota</taxon>
        <taxon>Bacilli</taxon>
        <taxon>Bacillales</taxon>
        <taxon>Bacillaceae</taxon>
        <taxon>Mangrovibacillus</taxon>
    </lineage>
</organism>
<dbReference type="EMBL" id="CP049742">
    <property type="protein sequence ID" value="QPC46608.1"/>
    <property type="molecule type" value="Genomic_DNA"/>
</dbReference>
<dbReference type="InterPro" id="IPR009776">
    <property type="entry name" value="Spore_0_M"/>
</dbReference>
<dbReference type="KEGG" id="mcui:G8O30_06350"/>
<dbReference type="PANTHER" id="PTHR40053:SF1">
    <property type="entry name" value="SPORULATION-CONTROL PROTEIN SPO0M"/>
    <property type="match status" value="1"/>
</dbReference>
<protein>
    <submittedName>
        <fullName evidence="1">Sporulation protein</fullName>
    </submittedName>
</protein>
<proteinExistence type="predicted"/>
<dbReference type="Pfam" id="PF07070">
    <property type="entry name" value="Spo0M"/>
    <property type="match status" value="1"/>
</dbReference>
<reference evidence="1 2" key="1">
    <citation type="submission" date="2019-07" db="EMBL/GenBank/DDBJ databases">
        <title>Genome sequence of 2 isolates from Red Sea Mangroves.</title>
        <authorList>
            <person name="Sefrji F."/>
            <person name="Michoud G."/>
            <person name="Merlino G."/>
            <person name="Daffonchio D."/>
        </authorList>
    </citation>
    <scope>NUCLEOTIDE SEQUENCE [LARGE SCALE GENOMIC DNA]</scope>
    <source>
        <strain evidence="1 2">R1DC41</strain>
    </source>
</reference>